<dbReference type="EMBL" id="LIAE01006285">
    <property type="protein sequence ID" value="PAV91904.1"/>
    <property type="molecule type" value="Genomic_DNA"/>
</dbReference>
<proteinExistence type="predicted"/>
<feature type="compositionally biased region" description="Polar residues" evidence="1">
    <location>
        <begin position="1331"/>
        <end position="1354"/>
    </location>
</feature>
<feature type="compositionally biased region" description="Basic and acidic residues" evidence="1">
    <location>
        <begin position="807"/>
        <end position="819"/>
    </location>
</feature>
<feature type="compositionally biased region" description="Basic and acidic residues" evidence="1">
    <location>
        <begin position="1355"/>
        <end position="1364"/>
    </location>
</feature>
<comment type="caution">
    <text evidence="2">The sequence shown here is derived from an EMBL/GenBank/DDBJ whole genome shotgun (WGS) entry which is preliminary data.</text>
</comment>
<gene>
    <name evidence="2" type="ORF">WR25_21877</name>
</gene>
<protein>
    <submittedName>
        <fullName evidence="2">Uncharacterized protein</fullName>
    </submittedName>
</protein>
<dbReference type="STRING" id="2018661.A0A2A2M086"/>
<feature type="compositionally biased region" description="Low complexity" evidence="1">
    <location>
        <begin position="1096"/>
        <end position="1112"/>
    </location>
</feature>
<name>A0A2A2M086_9BILA</name>
<evidence type="ECO:0000313" key="2">
    <source>
        <dbReference type="EMBL" id="PAV91904.1"/>
    </source>
</evidence>
<feature type="region of interest" description="Disordered" evidence="1">
    <location>
        <begin position="1267"/>
        <end position="1294"/>
    </location>
</feature>
<keyword evidence="3" id="KW-1185">Reference proteome</keyword>
<reference evidence="2 3" key="1">
    <citation type="journal article" date="2017" name="Curr. Biol.">
        <title>Genome architecture and evolution of a unichromosomal asexual nematode.</title>
        <authorList>
            <person name="Fradin H."/>
            <person name="Zegar C."/>
            <person name="Gutwein M."/>
            <person name="Lucas J."/>
            <person name="Kovtun M."/>
            <person name="Corcoran D."/>
            <person name="Baugh L.R."/>
            <person name="Kiontke K."/>
            <person name="Gunsalus K."/>
            <person name="Fitch D.H."/>
            <person name="Piano F."/>
        </authorList>
    </citation>
    <scope>NUCLEOTIDE SEQUENCE [LARGE SCALE GENOMIC DNA]</scope>
    <source>
        <strain evidence="2">PF1309</strain>
    </source>
</reference>
<feature type="region of interest" description="Disordered" evidence="1">
    <location>
        <begin position="1304"/>
        <end position="1323"/>
    </location>
</feature>
<feature type="region of interest" description="Disordered" evidence="1">
    <location>
        <begin position="119"/>
        <end position="150"/>
    </location>
</feature>
<feature type="compositionally biased region" description="Basic and acidic residues" evidence="1">
    <location>
        <begin position="1200"/>
        <end position="1218"/>
    </location>
</feature>
<organism evidence="2 3">
    <name type="scientific">Diploscapter pachys</name>
    <dbReference type="NCBI Taxonomy" id="2018661"/>
    <lineage>
        <taxon>Eukaryota</taxon>
        <taxon>Metazoa</taxon>
        <taxon>Ecdysozoa</taxon>
        <taxon>Nematoda</taxon>
        <taxon>Chromadorea</taxon>
        <taxon>Rhabditida</taxon>
        <taxon>Rhabditina</taxon>
        <taxon>Rhabditomorpha</taxon>
        <taxon>Rhabditoidea</taxon>
        <taxon>Rhabditidae</taxon>
        <taxon>Diploscapter</taxon>
    </lineage>
</organism>
<evidence type="ECO:0000313" key="3">
    <source>
        <dbReference type="Proteomes" id="UP000218231"/>
    </source>
</evidence>
<feature type="region of interest" description="Disordered" evidence="1">
    <location>
        <begin position="32"/>
        <end position="54"/>
    </location>
</feature>
<feature type="compositionally biased region" description="Polar residues" evidence="1">
    <location>
        <begin position="1365"/>
        <end position="1377"/>
    </location>
</feature>
<sequence>MGPLSDTLRTRDLQGEPLSNWASMYHQGFYDDLPKKQIEEEPERKDEKHHDIGDRAKELAGKVTGLFQKKEKHGDYPSTEAYFGPYHSTIHSEATSHPLESHVTKYHSGRSDEPMLVSKHEEVEKSDFPLNQPPYLGPMSDTYHSRDHEGAPLSDYVTVYNSGFYSDLPTRPVETEKPDEKHHDIADSAKALGAKFTGLFKKSHAHDDYPSEKPYEGPLDSIRSARDIETSPLQNTVSVYHSGFYEDKPDTSVMAEHKDKEKSKSLTSKISGLFKKKDAHDQWPSSEPYFGIYHDTRHSEAPAYPLNTHVSVYHPSGRSDELTPRPVERDTASTRSLYHFPINEPPYLGSLDETNRKSELQSIPLADLTTPYHSGHYESLPKKIVEVKEVSDEKHHDLADTAKELAGKVTGLFKKKEKDHSDYPTTVYHGPVSETTRHREIRPEDLRTHVQSYNAGFYDTLPRRTVEVHEETIQVEEPKRKHPEGYPHGDIYEGPLETTSKMREVQGEPLQQHVDSYHVGWYEKLPAAVEESHHQREEAEPEKSITDKFGSLFRKKEHESEYPTWIDDSRPVDETLKSREIPTSDLGLHAIPPSQSYYDNLPIRHVEEQRSEFPINQEPYLGPLSETRHTRDLHGEPLTNLVSSYHQGFYTDLPKKPIEGEQKEGLAEKLTGIFKKKEHLEGYPSTEPYFGHLHDTRYTNEVESSPILNTVAVYSPGFYSDLPATTKERLPSEDLHKEKSKSITSKFGDLFKKKGHHEGYDYLSDEPYYGHLHDTRYANEVESSPILNTVAVYNPGFYSDLPPRQEPIPHADDHTEKSKSLTSKLGGFFKPKDAHSEYPTTIYHGPVGDFNKFDEVSSEPLLHHSNVYHQGWYDRLPPRTVEVQPEMIKEEPKSPKMSERISSLLHKKDHGPDYRFDTSMYTGPLSETIRATEIYDQPIQHYTSIYHPGYYDKLEQKEDRRKTREGYPSISEAYYGPLENTQRSREIDSHPLREHSAVYNVGHYNQLPMKEPKIATTIDREDVRTAELRRQHPHGYPMPEMEYRGPLSVTSKTHDLQPHRIDQFANVYHVGEYDKLEPRDKPMQWVKPIEEVKSQTTTKEPTDFTTSSTTVTTTTTKRIRPTLSPEDLLAEFREHDPRLSESIHIDTVNRRSPPSESPLVLDPQQLETPRSPLGFSVSISARQKYALVDSGFEPTPAPTYERESRSEHRRSIPREDRGITISQMSQSYGESERFRIASRDAERRTRALSPHSWTTIRERTEISYIKRISVSSTSPPPRTPRSPLSPPLATSTPTSHYYRATESHTLPSYHHHRTNGYATSRLPPEIASVSVSYQRRPEPQTTMNSSGYSSYQTYQKKDSPERYTRSLSRPSATSTKLRSPSPPRSRSVAAARQNMTTMSSENRSCKWTTFGERVFVHHPIYPPRQSPYISKGNGSPQMNGRGALPSYQTWSEHHVYRVPRGPTYSPVREIAAVDRTEWIQRRDYIPPTRRSDDIFTVGTPFIMGRVERDANGCEYLRYQQSNLNERSPPPIKDQVKGLPMIEEGAIECRRATVRRQLRNMDADGVVQDEADLERRRRPLRRARQRMRNICTML</sequence>
<feature type="compositionally biased region" description="Pro residues" evidence="1">
    <location>
        <begin position="1274"/>
        <end position="1286"/>
    </location>
</feature>
<evidence type="ECO:0000256" key="1">
    <source>
        <dbReference type="SAM" id="MobiDB-lite"/>
    </source>
</evidence>
<feature type="region of interest" description="Disordered" evidence="1">
    <location>
        <begin position="1331"/>
        <end position="1400"/>
    </location>
</feature>
<dbReference type="Proteomes" id="UP000218231">
    <property type="component" value="Unassembled WGS sequence"/>
</dbReference>
<feature type="region of interest" description="Disordered" evidence="1">
    <location>
        <begin position="1093"/>
        <end position="1112"/>
    </location>
</feature>
<feature type="region of interest" description="Disordered" evidence="1">
    <location>
        <begin position="803"/>
        <end position="824"/>
    </location>
</feature>
<feature type="region of interest" description="Disordered" evidence="1">
    <location>
        <begin position="1190"/>
        <end position="1234"/>
    </location>
</feature>
<dbReference type="OrthoDB" id="5872237at2759"/>
<feature type="region of interest" description="Disordered" evidence="1">
    <location>
        <begin position="1147"/>
        <end position="1167"/>
    </location>
</feature>
<accession>A0A2A2M086</accession>
<feature type="compositionally biased region" description="Polar residues" evidence="1">
    <location>
        <begin position="1220"/>
        <end position="1229"/>
    </location>
</feature>